<dbReference type="EMBL" id="BAAAMJ010000042">
    <property type="protein sequence ID" value="GAA1925369.1"/>
    <property type="molecule type" value="Genomic_DNA"/>
</dbReference>
<dbReference type="Pfam" id="PF05331">
    <property type="entry name" value="DUF742"/>
    <property type="match status" value="1"/>
</dbReference>
<evidence type="ECO:0000313" key="1">
    <source>
        <dbReference type="EMBL" id="GAA1925369.1"/>
    </source>
</evidence>
<accession>A0ABN2PNN5</accession>
<dbReference type="PANTHER" id="PTHR36221">
    <property type="entry name" value="DUF742 DOMAIN-CONTAINING PROTEIN"/>
    <property type="match status" value="1"/>
</dbReference>
<sequence>MTDDPEMQEPEAAALVRPYVITNGRNVPEGDELSLITLVTAVDSRQQWPALLSPEEQSVLRMCSGGYLAVAEIVGHMGLPMGVVKVLLSSLAERGYLTTRAPVERAQQVDEQILQEVLDGLRARFG</sequence>
<name>A0ABN2PNN5_9ACTN</name>
<dbReference type="PANTHER" id="PTHR36221:SF1">
    <property type="entry name" value="DUF742 DOMAIN-CONTAINING PROTEIN"/>
    <property type="match status" value="1"/>
</dbReference>
<proteinExistence type="predicted"/>
<dbReference type="Proteomes" id="UP001501303">
    <property type="component" value="Unassembled WGS sequence"/>
</dbReference>
<reference evidence="1 2" key="1">
    <citation type="journal article" date="2019" name="Int. J. Syst. Evol. Microbiol.">
        <title>The Global Catalogue of Microorganisms (GCM) 10K type strain sequencing project: providing services to taxonomists for standard genome sequencing and annotation.</title>
        <authorList>
            <consortium name="The Broad Institute Genomics Platform"/>
            <consortium name="The Broad Institute Genome Sequencing Center for Infectious Disease"/>
            <person name="Wu L."/>
            <person name="Ma J."/>
        </authorList>
    </citation>
    <scope>NUCLEOTIDE SEQUENCE [LARGE SCALE GENOMIC DNA]</scope>
    <source>
        <strain evidence="1 2">JCM 13581</strain>
    </source>
</reference>
<protein>
    <submittedName>
        <fullName evidence="1">DUF742 domain-containing protein</fullName>
    </submittedName>
</protein>
<dbReference type="InterPro" id="IPR007995">
    <property type="entry name" value="DUF742"/>
</dbReference>
<organism evidence="1 2">
    <name type="scientific">Streptomyces sodiiphilus</name>
    <dbReference type="NCBI Taxonomy" id="226217"/>
    <lineage>
        <taxon>Bacteria</taxon>
        <taxon>Bacillati</taxon>
        <taxon>Actinomycetota</taxon>
        <taxon>Actinomycetes</taxon>
        <taxon>Kitasatosporales</taxon>
        <taxon>Streptomycetaceae</taxon>
        <taxon>Streptomyces</taxon>
    </lineage>
</organism>
<evidence type="ECO:0000313" key="2">
    <source>
        <dbReference type="Proteomes" id="UP001501303"/>
    </source>
</evidence>
<keyword evidence="2" id="KW-1185">Reference proteome</keyword>
<comment type="caution">
    <text evidence="1">The sequence shown here is derived from an EMBL/GenBank/DDBJ whole genome shotgun (WGS) entry which is preliminary data.</text>
</comment>
<gene>
    <name evidence="1" type="ORF">GCM10009716_37040</name>
</gene>